<dbReference type="EMBL" id="MKHE01000022">
    <property type="protein sequence ID" value="OWK03797.1"/>
    <property type="molecule type" value="Genomic_DNA"/>
</dbReference>
<name>A0A212CCV4_CEREH</name>
<gene>
    <name evidence="1" type="ORF">Celaphus_00014020</name>
</gene>
<dbReference type="AlphaFoldDB" id="A0A212CCV4"/>
<comment type="caution">
    <text evidence="1">The sequence shown here is derived from an EMBL/GenBank/DDBJ whole genome shotgun (WGS) entry which is preliminary data.</text>
</comment>
<sequence>GRGAETTYWLTGVKDQEYNLPTPPTAENQQRLQAEFADMIASSLQKRQALGIRNRKPTRVARYKKGTLEYLQLNTTDNESTHF</sequence>
<dbReference type="Proteomes" id="UP000242450">
    <property type="component" value="Chromosome 22"/>
</dbReference>
<evidence type="ECO:0000313" key="2">
    <source>
        <dbReference type="Proteomes" id="UP000242450"/>
    </source>
</evidence>
<reference evidence="1 2" key="1">
    <citation type="journal article" date="2018" name="Mol. Genet. Genomics">
        <title>The red deer Cervus elaphus genome CerEla1.0: sequencing, annotating, genes, and chromosomes.</title>
        <authorList>
            <person name="Bana N.A."/>
            <person name="Nyiri A."/>
            <person name="Nagy J."/>
            <person name="Frank K."/>
            <person name="Nagy T."/>
            <person name="Steger V."/>
            <person name="Schiller M."/>
            <person name="Lakatos P."/>
            <person name="Sugar L."/>
            <person name="Horn P."/>
            <person name="Barta E."/>
            <person name="Orosz L."/>
        </authorList>
    </citation>
    <scope>NUCLEOTIDE SEQUENCE [LARGE SCALE GENOMIC DNA]</scope>
    <source>
        <strain evidence="1">Hungarian</strain>
    </source>
</reference>
<keyword evidence="2" id="KW-1185">Reference proteome</keyword>
<evidence type="ECO:0000313" key="1">
    <source>
        <dbReference type="EMBL" id="OWK03797.1"/>
    </source>
</evidence>
<proteinExistence type="predicted"/>
<protein>
    <submittedName>
        <fullName evidence="1">GUCY2C</fullName>
    </submittedName>
</protein>
<organism evidence="1 2">
    <name type="scientific">Cervus elaphus hippelaphus</name>
    <name type="common">European red deer</name>
    <dbReference type="NCBI Taxonomy" id="46360"/>
    <lineage>
        <taxon>Eukaryota</taxon>
        <taxon>Metazoa</taxon>
        <taxon>Chordata</taxon>
        <taxon>Craniata</taxon>
        <taxon>Vertebrata</taxon>
        <taxon>Euteleostomi</taxon>
        <taxon>Mammalia</taxon>
        <taxon>Eutheria</taxon>
        <taxon>Laurasiatheria</taxon>
        <taxon>Artiodactyla</taxon>
        <taxon>Ruminantia</taxon>
        <taxon>Pecora</taxon>
        <taxon>Cervidae</taxon>
        <taxon>Cervinae</taxon>
        <taxon>Cervus</taxon>
    </lineage>
</organism>
<accession>A0A212CCV4</accession>
<feature type="non-terminal residue" evidence="1">
    <location>
        <position position="1"/>
    </location>
</feature>